<comment type="caution">
    <text evidence="1">The sequence shown here is derived from an EMBL/GenBank/DDBJ whole genome shotgun (WGS) entry which is preliminary data.</text>
</comment>
<name>A0ABW9V2G8_9BURK</name>
<gene>
    <name evidence="1" type="ORF">GTP38_05310</name>
</gene>
<keyword evidence="2" id="KW-1185">Reference proteome</keyword>
<organism evidence="1 2">
    <name type="scientific">Duganella lactea</name>
    <dbReference type="NCBI Taxonomy" id="2692173"/>
    <lineage>
        <taxon>Bacteria</taxon>
        <taxon>Pseudomonadati</taxon>
        <taxon>Pseudomonadota</taxon>
        <taxon>Betaproteobacteria</taxon>
        <taxon>Burkholderiales</taxon>
        <taxon>Oxalobacteraceae</taxon>
        <taxon>Telluria group</taxon>
        <taxon>Duganella</taxon>
    </lineage>
</organism>
<evidence type="ECO:0000313" key="2">
    <source>
        <dbReference type="Proteomes" id="UP000449678"/>
    </source>
</evidence>
<accession>A0ABW9V2G8</accession>
<reference evidence="1 2" key="1">
    <citation type="submission" date="2019-12" db="EMBL/GenBank/DDBJ databases">
        <title>Novel species isolated from a subtropical stream in China.</title>
        <authorList>
            <person name="Lu H."/>
        </authorList>
    </citation>
    <scope>NUCLEOTIDE SEQUENCE [LARGE SCALE GENOMIC DNA]</scope>
    <source>
        <strain evidence="1 2">FT94W</strain>
    </source>
</reference>
<evidence type="ECO:0000313" key="1">
    <source>
        <dbReference type="EMBL" id="MYM33755.1"/>
    </source>
</evidence>
<sequence length="127" mass="13747">MTFAEAQAALEQCWNSFPDSAQLRSPSQRALFDVLKRDSATMEVTTTGQTRIDIPRSALDGALAYLTAGGHTKDNPCEIRNKYHAPGPLAQATAVNGTQTIHYVLPILQQMGLVGIHSGVPNTAWVR</sequence>
<proteinExistence type="predicted"/>
<protein>
    <submittedName>
        <fullName evidence="1">Uncharacterized protein</fullName>
    </submittedName>
</protein>
<dbReference type="Proteomes" id="UP000449678">
    <property type="component" value="Unassembled WGS sequence"/>
</dbReference>
<dbReference type="EMBL" id="WWCO01000003">
    <property type="protein sequence ID" value="MYM33755.1"/>
    <property type="molecule type" value="Genomic_DNA"/>
</dbReference>
<dbReference type="RefSeq" id="WP_160989156.1">
    <property type="nucleotide sequence ID" value="NZ_WWCO01000003.1"/>
</dbReference>